<proteinExistence type="predicted"/>
<dbReference type="AlphaFoldDB" id="A0AAJ0A9T2"/>
<dbReference type="EMBL" id="JAHMHR010000072">
    <property type="protein sequence ID" value="KAK1658508.1"/>
    <property type="molecule type" value="Genomic_DNA"/>
</dbReference>
<protein>
    <submittedName>
        <fullName evidence="1">Uncharacterized protein</fullName>
    </submittedName>
</protein>
<keyword evidence="2" id="KW-1185">Reference proteome</keyword>
<gene>
    <name evidence="1" type="ORF">BDP55DRAFT_682304</name>
</gene>
<organism evidence="1 2">
    <name type="scientific">Colletotrichum godetiae</name>
    <dbReference type="NCBI Taxonomy" id="1209918"/>
    <lineage>
        <taxon>Eukaryota</taxon>
        <taxon>Fungi</taxon>
        <taxon>Dikarya</taxon>
        <taxon>Ascomycota</taxon>
        <taxon>Pezizomycotina</taxon>
        <taxon>Sordariomycetes</taxon>
        <taxon>Hypocreomycetidae</taxon>
        <taxon>Glomerellales</taxon>
        <taxon>Glomerellaceae</taxon>
        <taxon>Colletotrichum</taxon>
        <taxon>Colletotrichum acutatum species complex</taxon>
    </lineage>
</organism>
<reference evidence="1" key="1">
    <citation type="submission" date="2021-06" db="EMBL/GenBank/DDBJ databases">
        <title>Comparative genomics, transcriptomics and evolutionary studies reveal genomic signatures of adaptation to plant cell wall in hemibiotrophic fungi.</title>
        <authorList>
            <consortium name="DOE Joint Genome Institute"/>
            <person name="Baroncelli R."/>
            <person name="Diaz J.F."/>
            <person name="Benocci T."/>
            <person name="Peng M."/>
            <person name="Battaglia E."/>
            <person name="Haridas S."/>
            <person name="Andreopoulos W."/>
            <person name="Labutti K."/>
            <person name="Pangilinan J."/>
            <person name="Floch G.L."/>
            <person name="Makela M.R."/>
            <person name="Henrissat B."/>
            <person name="Grigoriev I.V."/>
            <person name="Crouch J.A."/>
            <person name="De Vries R.P."/>
            <person name="Sukno S.A."/>
            <person name="Thon M.R."/>
        </authorList>
    </citation>
    <scope>NUCLEOTIDE SEQUENCE</scope>
    <source>
        <strain evidence="1">CBS 193.32</strain>
    </source>
</reference>
<name>A0AAJ0A9T2_9PEZI</name>
<accession>A0AAJ0A9T2</accession>
<comment type="caution">
    <text evidence="1">The sequence shown here is derived from an EMBL/GenBank/DDBJ whole genome shotgun (WGS) entry which is preliminary data.</text>
</comment>
<sequence>MPVLWTVDDEVQFHRAVLQLSKLRQTPRQEVNYRQQYQGDSKASGYILRFEDEMQLADHVAFVAHGCEGFSEIAAVCIEEQPNQQGLLVRLTRNELRYTREVENIRGLLQVLEDCASKVSDKNVLQNQLFTKVLAISEGRILQRLMPPWYPAPFHWTAKQRKNRTSLRHRMKTSLLPILQGSIPDTIRLKLNRIMEALEPLESKQVGPDLSKRVKAVVQLCADASTSTDGKSLELQLKLVLNMFSEAGRKVIAQIDKIARYFNLCKDLAKLVMKRGYRNMFQHITLEPVLSPPPILPKGATGLCFVHAEVQLIFHYERAPCALAPRFIGCSKSACFLCDLLIQRHGRFHVSLSHQRIYPKWTVPAVDWMTEKQVKAWRQIISGMTQELQSMIRRFTINKGNALSAPLESRACLPLSSVPSSVVIPIGMSNLGTGRTETRVGLPSVSHDLLTTESEISLKISPDDLPISYRILTDVRSIHFLCSQLTVVFDFDREFMGTISLTSAAEAPTAFQSFAVEELSCIDDLKVAPIKGEEDIGFKLQVGGIDVLHVEFTWDSA</sequence>
<dbReference type="GeneID" id="85460787"/>
<dbReference type="RefSeq" id="XP_060423272.1">
    <property type="nucleotide sequence ID" value="XM_060576261.1"/>
</dbReference>
<dbReference type="Pfam" id="PF14441">
    <property type="entry name" value="OTT_1508_deam"/>
    <property type="match status" value="1"/>
</dbReference>
<dbReference type="Proteomes" id="UP001224890">
    <property type="component" value="Unassembled WGS sequence"/>
</dbReference>
<evidence type="ECO:0000313" key="1">
    <source>
        <dbReference type="EMBL" id="KAK1658508.1"/>
    </source>
</evidence>
<evidence type="ECO:0000313" key="2">
    <source>
        <dbReference type="Proteomes" id="UP001224890"/>
    </source>
</evidence>
<dbReference type="InterPro" id="IPR027796">
    <property type="entry name" value="OTT_1508_deam-like"/>
</dbReference>